<dbReference type="Pfam" id="PF12937">
    <property type="entry name" value="F-box-like"/>
    <property type="match status" value="1"/>
</dbReference>
<dbReference type="OrthoDB" id="2752753at2759"/>
<dbReference type="HOGENOM" id="CLU_486586_0_0_1"/>
<dbReference type="InterPro" id="IPR001810">
    <property type="entry name" value="F-box_dom"/>
</dbReference>
<proteinExistence type="predicted"/>
<gene>
    <name evidence="2" type="ORF">CERSUDRAFT_92383</name>
</gene>
<dbReference type="Gene3D" id="1.20.1280.50">
    <property type="match status" value="1"/>
</dbReference>
<dbReference type="Proteomes" id="UP000016930">
    <property type="component" value="Unassembled WGS sequence"/>
</dbReference>
<keyword evidence="3" id="KW-1185">Reference proteome</keyword>
<evidence type="ECO:0000259" key="1">
    <source>
        <dbReference type="Pfam" id="PF12937"/>
    </source>
</evidence>
<accession>M2R5P7</accession>
<evidence type="ECO:0000313" key="2">
    <source>
        <dbReference type="EMBL" id="EMD39895.1"/>
    </source>
</evidence>
<dbReference type="STRING" id="914234.M2R5P7"/>
<protein>
    <recommendedName>
        <fullName evidence="1">F-box domain-containing protein</fullName>
    </recommendedName>
</protein>
<organism evidence="2 3">
    <name type="scientific">Ceriporiopsis subvermispora (strain B)</name>
    <name type="common">White-rot fungus</name>
    <name type="synonym">Gelatoporia subvermispora</name>
    <dbReference type="NCBI Taxonomy" id="914234"/>
    <lineage>
        <taxon>Eukaryota</taxon>
        <taxon>Fungi</taxon>
        <taxon>Dikarya</taxon>
        <taxon>Basidiomycota</taxon>
        <taxon>Agaricomycotina</taxon>
        <taxon>Agaricomycetes</taxon>
        <taxon>Polyporales</taxon>
        <taxon>Gelatoporiaceae</taxon>
        <taxon>Gelatoporia</taxon>
    </lineage>
</organism>
<sequence>MITEGFTTSPDAAHAVDLHAIVRKERLAAEAELDALRRKISDIGQIENSLLPPGRLPAEILVELFEILRDACSPDGPSWTHYTRVCRRWRAVALGSRKIWSTIWITSYTKRSVLYVSTSLERSQNLPLAIYIQAPDYCIGPHTFDQIACKTQMRDALKLHASRIYAFDADCFCSGDALGWVEFPMANLKDINIESTVVSQRPEYPVDYHTSSLNDHPNLKCITLFNAYMDWSYPLDRVRKLEITAPEHGDRPSEGDFWTALSKCNKLRRLRLDVAMPEDRAIGNPVSLPKLRSLSIEDTPQNITTFLDRVILPETCEVELQLDHGEAAIQDWLPIPSTSSILKRLTWAEVRVEEQLNSYFFGRDIMDIDDYSLLVKSKSSPSNMFVAGFMLSRAMEEIEKAFGSSPLQVIQFRTPDPSFNSITHADTTEWRRFLSKFPLLRSLAFTLAPSGTPDACPALLDALMPAADAASEFAQVASPRLEVLALSKDNIPAVPDFHAKLLECLDARATAGSPLKLLVFMDGMQPGAAISVEEVECLKQRVTVWSVGLEHAATGILEST</sequence>
<feature type="domain" description="F-box" evidence="1">
    <location>
        <begin position="55"/>
        <end position="104"/>
    </location>
</feature>
<evidence type="ECO:0000313" key="3">
    <source>
        <dbReference type="Proteomes" id="UP000016930"/>
    </source>
</evidence>
<name>M2R5P7_CERS8</name>
<dbReference type="AlphaFoldDB" id="M2R5P7"/>
<dbReference type="EMBL" id="KB445793">
    <property type="protein sequence ID" value="EMD39895.1"/>
    <property type="molecule type" value="Genomic_DNA"/>
</dbReference>
<reference evidence="2 3" key="1">
    <citation type="journal article" date="2012" name="Proc. Natl. Acad. Sci. U.S.A.">
        <title>Comparative genomics of Ceriporiopsis subvermispora and Phanerochaete chrysosporium provide insight into selective ligninolysis.</title>
        <authorList>
            <person name="Fernandez-Fueyo E."/>
            <person name="Ruiz-Duenas F.J."/>
            <person name="Ferreira P."/>
            <person name="Floudas D."/>
            <person name="Hibbett D.S."/>
            <person name="Canessa P."/>
            <person name="Larrondo L.F."/>
            <person name="James T.Y."/>
            <person name="Seelenfreund D."/>
            <person name="Lobos S."/>
            <person name="Polanco R."/>
            <person name="Tello M."/>
            <person name="Honda Y."/>
            <person name="Watanabe T."/>
            <person name="Watanabe T."/>
            <person name="Ryu J.S."/>
            <person name="Kubicek C.P."/>
            <person name="Schmoll M."/>
            <person name="Gaskell J."/>
            <person name="Hammel K.E."/>
            <person name="St John F.J."/>
            <person name="Vanden Wymelenberg A."/>
            <person name="Sabat G."/>
            <person name="Splinter BonDurant S."/>
            <person name="Syed K."/>
            <person name="Yadav J.S."/>
            <person name="Doddapaneni H."/>
            <person name="Subramanian V."/>
            <person name="Lavin J.L."/>
            <person name="Oguiza J.A."/>
            <person name="Perez G."/>
            <person name="Pisabarro A.G."/>
            <person name="Ramirez L."/>
            <person name="Santoyo F."/>
            <person name="Master E."/>
            <person name="Coutinho P.M."/>
            <person name="Henrissat B."/>
            <person name="Lombard V."/>
            <person name="Magnuson J.K."/>
            <person name="Kuees U."/>
            <person name="Hori C."/>
            <person name="Igarashi K."/>
            <person name="Samejima M."/>
            <person name="Held B.W."/>
            <person name="Barry K.W."/>
            <person name="LaButti K.M."/>
            <person name="Lapidus A."/>
            <person name="Lindquist E.A."/>
            <person name="Lucas S.M."/>
            <person name="Riley R."/>
            <person name="Salamov A.A."/>
            <person name="Hoffmeister D."/>
            <person name="Schwenk D."/>
            <person name="Hadar Y."/>
            <person name="Yarden O."/>
            <person name="de Vries R.P."/>
            <person name="Wiebenga A."/>
            <person name="Stenlid J."/>
            <person name="Eastwood D."/>
            <person name="Grigoriev I.V."/>
            <person name="Berka R.M."/>
            <person name="Blanchette R.A."/>
            <person name="Kersten P."/>
            <person name="Martinez A.T."/>
            <person name="Vicuna R."/>
            <person name="Cullen D."/>
        </authorList>
    </citation>
    <scope>NUCLEOTIDE SEQUENCE [LARGE SCALE GENOMIC DNA]</scope>
    <source>
        <strain evidence="2 3">B</strain>
    </source>
</reference>